<feature type="compositionally biased region" description="Polar residues" evidence="1">
    <location>
        <begin position="1424"/>
        <end position="1433"/>
    </location>
</feature>
<gene>
    <name evidence="3" type="ORF">HINF_LOCUS10577</name>
    <name evidence="4" type="ORF">HINF_LOCUS52429</name>
</gene>
<feature type="compositionally biased region" description="Basic and acidic residues" evidence="1">
    <location>
        <begin position="1434"/>
        <end position="1508"/>
    </location>
</feature>
<dbReference type="InterPro" id="IPR018940">
    <property type="entry name" value="EF-1_beta_acid_region_euk"/>
</dbReference>
<feature type="compositionally biased region" description="Basic and acidic residues" evidence="1">
    <location>
        <begin position="821"/>
        <end position="886"/>
    </location>
</feature>
<feature type="compositionally biased region" description="Basic and acidic residues" evidence="1">
    <location>
        <begin position="683"/>
        <end position="695"/>
    </location>
</feature>
<feature type="compositionally biased region" description="Basic and acidic residues" evidence="1">
    <location>
        <begin position="1748"/>
        <end position="1766"/>
    </location>
</feature>
<accession>A0AA86TQG4</accession>
<dbReference type="SMART" id="SM01182">
    <property type="entry name" value="EF-1_beta_acid"/>
    <property type="match status" value="8"/>
</dbReference>
<feature type="compositionally biased region" description="Polar residues" evidence="1">
    <location>
        <begin position="1264"/>
        <end position="1273"/>
    </location>
</feature>
<feature type="compositionally biased region" description="Basic and acidic residues" evidence="1">
    <location>
        <begin position="1650"/>
        <end position="1666"/>
    </location>
</feature>
<feature type="compositionally biased region" description="Basic and acidic residues" evidence="1">
    <location>
        <begin position="1518"/>
        <end position="1540"/>
    </location>
</feature>
<feature type="compositionally biased region" description="Basic and acidic residues" evidence="1">
    <location>
        <begin position="972"/>
        <end position="1037"/>
    </location>
</feature>
<dbReference type="EMBL" id="CAXDID020000261">
    <property type="protein sequence ID" value="CAL6066518.1"/>
    <property type="molecule type" value="Genomic_DNA"/>
</dbReference>
<feature type="domain" description="Elongation factor 1 beta central acidic region eukaryote" evidence="2">
    <location>
        <begin position="891"/>
        <end position="918"/>
    </location>
</feature>
<feature type="compositionally biased region" description="Basic and acidic residues" evidence="1">
    <location>
        <begin position="1627"/>
        <end position="1643"/>
    </location>
</feature>
<feature type="domain" description="Elongation factor 1 beta central acidic region eukaryote" evidence="2">
    <location>
        <begin position="1513"/>
        <end position="1540"/>
    </location>
</feature>
<reference evidence="4 5" key="2">
    <citation type="submission" date="2024-07" db="EMBL/GenBank/DDBJ databases">
        <authorList>
            <person name="Akdeniz Z."/>
        </authorList>
    </citation>
    <scope>NUCLEOTIDE SEQUENCE [LARGE SCALE GENOMIC DNA]</scope>
</reference>
<name>A0AA86TQG4_9EUKA</name>
<evidence type="ECO:0000313" key="3">
    <source>
        <dbReference type="EMBL" id="CAI9922932.1"/>
    </source>
</evidence>
<feature type="compositionally biased region" description="Basic and acidic residues" evidence="1">
    <location>
        <begin position="745"/>
        <end position="767"/>
    </location>
</feature>
<feature type="compositionally biased region" description="Polar residues" evidence="1">
    <location>
        <begin position="1567"/>
        <end position="1596"/>
    </location>
</feature>
<protein>
    <recommendedName>
        <fullName evidence="2">Elongation factor 1 beta central acidic region eukaryote domain-containing protein</fullName>
    </recommendedName>
</protein>
<feature type="compositionally biased region" description="Basic and acidic residues" evidence="1">
    <location>
        <begin position="1274"/>
        <end position="1348"/>
    </location>
</feature>
<feature type="domain" description="Elongation factor 1 beta central acidic region eukaryote" evidence="2">
    <location>
        <begin position="310"/>
        <end position="337"/>
    </location>
</feature>
<feature type="compositionally biased region" description="Low complexity" evidence="1">
    <location>
        <begin position="669"/>
        <end position="682"/>
    </location>
</feature>
<feature type="compositionally biased region" description="Basic and acidic residues" evidence="1">
    <location>
        <begin position="1198"/>
        <end position="1220"/>
    </location>
</feature>
<feature type="compositionally biased region" description="Basic and acidic residues" evidence="1">
    <location>
        <begin position="1358"/>
        <end position="1380"/>
    </location>
</feature>
<feature type="compositionally biased region" description="Polar residues" evidence="1">
    <location>
        <begin position="1608"/>
        <end position="1626"/>
    </location>
</feature>
<feature type="domain" description="Elongation factor 1 beta central acidic region eukaryote" evidence="2">
    <location>
        <begin position="1042"/>
        <end position="1069"/>
    </location>
</feature>
<feature type="domain" description="Elongation factor 1 beta central acidic region eukaryote" evidence="2">
    <location>
        <begin position="546"/>
        <end position="573"/>
    </location>
</feature>
<dbReference type="Proteomes" id="UP001642409">
    <property type="component" value="Unassembled WGS sequence"/>
</dbReference>
<feature type="domain" description="Elongation factor 1 beta central acidic region eukaryote" evidence="2">
    <location>
        <begin position="1353"/>
        <end position="1380"/>
    </location>
</feature>
<feature type="region of interest" description="Disordered" evidence="1">
    <location>
        <begin position="663"/>
        <end position="1781"/>
    </location>
</feature>
<feature type="compositionally biased region" description="Basic and acidic residues" evidence="1">
    <location>
        <begin position="1716"/>
        <end position="1740"/>
    </location>
</feature>
<feature type="compositionally biased region" description="Polar residues" evidence="1">
    <location>
        <begin position="593"/>
        <end position="620"/>
    </location>
</feature>
<evidence type="ECO:0000313" key="4">
    <source>
        <dbReference type="EMBL" id="CAL6066518.1"/>
    </source>
</evidence>
<comment type="caution">
    <text evidence="3">The sequence shown here is derived from an EMBL/GenBank/DDBJ whole genome shotgun (WGS) entry which is preliminary data.</text>
</comment>
<feature type="region of interest" description="Disordered" evidence="1">
    <location>
        <begin position="591"/>
        <end position="628"/>
    </location>
</feature>
<feature type="compositionally biased region" description="Polar residues" evidence="1">
    <location>
        <begin position="1686"/>
        <end position="1708"/>
    </location>
</feature>
<feature type="compositionally biased region" description="Basic and acidic residues" evidence="1">
    <location>
        <begin position="1123"/>
        <end position="1188"/>
    </location>
</feature>
<feature type="compositionally biased region" description="Basic and acidic residues" evidence="1">
    <location>
        <begin position="896"/>
        <end position="918"/>
    </location>
</feature>
<feature type="domain" description="Elongation factor 1 beta central acidic region eukaryote" evidence="2">
    <location>
        <begin position="740"/>
        <end position="767"/>
    </location>
</feature>
<dbReference type="EMBL" id="CATOUU010000264">
    <property type="protein sequence ID" value="CAI9922932.1"/>
    <property type="molecule type" value="Genomic_DNA"/>
</dbReference>
<evidence type="ECO:0000256" key="1">
    <source>
        <dbReference type="SAM" id="MobiDB-lite"/>
    </source>
</evidence>
<feature type="compositionally biased region" description="Polar residues" evidence="1">
    <location>
        <begin position="1113"/>
        <end position="1122"/>
    </location>
</feature>
<evidence type="ECO:0000313" key="5">
    <source>
        <dbReference type="Proteomes" id="UP001642409"/>
    </source>
</evidence>
<feature type="compositionally biased region" description="Basic and acidic residues" evidence="1">
    <location>
        <begin position="704"/>
        <end position="735"/>
    </location>
</feature>
<organism evidence="3">
    <name type="scientific">Hexamita inflata</name>
    <dbReference type="NCBI Taxonomy" id="28002"/>
    <lineage>
        <taxon>Eukaryota</taxon>
        <taxon>Metamonada</taxon>
        <taxon>Diplomonadida</taxon>
        <taxon>Hexamitidae</taxon>
        <taxon>Hexamitinae</taxon>
        <taxon>Hexamita</taxon>
    </lineage>
</organism>
<keyword evidence="5" id="KW-1185">Reference proteome</keyword>
<feature type="compositionally biased region" description="Basic and acidic residues" evidence="1">
    <location>
        <begin position="1047"/>
        <end position="1069"/>
    </location>
</feature>
<feature type="domain" description="Elongation factor 1 beta central acidic region eukaryote" evidence="2">
    <location>
        <begin position="1193"/>
        <end position="1220"/>
    </location>
</feature>
<sequence>MTYNLRLLLPSNYRVQPAPLYQRAPSAHTSHPHTVHSDFSAQELVPFWSILRISDEERDFSFSYAQQSTQDFEKYKFELQKATEIQGSFEYSAERFNSVRTDLLHELTLTNQFSPPSQFQLMFVEYKTHLLNMVNQTIQARGVSEQHIYLPYFTNTNGNKFQKILINELPNRMQIISLLQFTRFCVQTDPVALVNTWFQAGQKLKIEDKILQLMFVCGLDFGYQDLASRFQKYINRVCLESFGFNAEQFSGVKVLEFFKFEMRVPAGGADSGLCKIPTFGGKIKNTKKSSTLITTPIQLQTPKMRPSSSLYKNNAAEEKKLAVEQQIKWLREYYNRKRGPTPICGSLVPEKISFKQKRVYDKMEFTKFSVPTPQKPFKPLYTQVLNYEVKRTVYKETVVKFRPAADQSVKQVVIVKKEPSWKTKRIFISVQATDVLKFKVNPLCYTSEETHEPLFSVDARINSPQSKAQFKSPAKSNSVFSKVFDSKTFMKQASVSEDMTSILNEYDQKNKILKIIVKLDEDDEEKFYVKPEDFQTHATQVLSYNLSSDDEDVVELNTEQNNQVKPKKKKVKKVIKQEIIEEDKQAILGAFSPTKQADNNAEMSKQSIPIQDSKQSPNKNSQKDEVKTNEKISVKDVLQIKPESIQAKTEAFQTYLNVETNEFDDDIPTNQKTNNNNTINTNDDQKIKVTPHQDNEVNSPIKQQIEKPKEQPAVKAPKEEHKPAKEPETAKPAKDDEFDLFDEQPLEKTTKAKKAKTEEHKVVDEAKTVTSPVKQPGAKADNLSKIAPVEDKPALSQRPPSAQNKAKDLPASSSKVNNESVHLKKPEDVHPESQQKQKPADDEFDRFSEPKPAEPKAPEKKQAEPEKPKEQPAVKAPKEEHKPAKDDEFDLFDEQPLEKTTKAKKAKTEEHKAADEAKTVTSPVKQPGAKADNLSKIAPVEDKPALSQRPPSAQNKAKDLPASSSKVNNESVHLKKPEDVHPESQQKQKPADDEFDRFSEPKPAESKAPEKKQAEPEKPKEQPAVKAPKEEHKPAKDDEFDLFDEQPLEKTTKAKKAKTEEHKVVDEAKTVTSPVKQPGAKADNLSKIAPVEDKPALSQRPPSAQNKAKDLPASSSKVNNESVHLKKPEDVHPESQQKQKPADDEFDRFSEPKPAESKAPEKKQAEPEKPKEQPAVKAPKEEHKPAKDDEFDLFDEQPLEKTTKAKKAKTEEHKAADEAKTVTSPVKQPGAKADNLSKIAPVEDKPALSQRPPSAQNKAKDLPASSSKVNNESVHLKKPEDVHPESQQKQKPADDEFDRFSEPKPAEPKAPEKKQAEPEKPKEQPAVKAPKEEHKPAKEPETAKPAKDDEFDLFDEQPLEKTTKAKKAKTEEHKVVDEAKTVTSPVKQPGAKADNLSKIAPVEDKPALSQRPPSAQNKAKDLPASSSKVNNESAHLKKPEDVHPESQQKQKPADDEFDRFSEPKPAESKAPEKKQAEPEKPKEQPAVKAPKEEHKPAKEPETAKPAKDDEFDLFDEQPLEKTTKAKKAKTEEHKAVDEAKTVTSPVKQPGAKTDNFSKIASVEDKSALSQRPPSAQNKAKDLQSSTDESKVKSLSISAEVLQAKTKDMQTYLNIDTNESESPQKPNSPEKPKQSSANRSKEPKASNLKDQQNEQKDQKGPKKEQINEKPPINSPSKLEPSPKIALNLSQKTSENGDSLIQIDADSSPTEELIQPKTETEPKTSDKMRPSAAKRKENEIEKKTKKKKKADSDLRSSDTKKNETKKITSDISDEEILKIGHKK</sequence>
<reference evidence="3" key="1">
    <citation type="submission" date="2023-06" db="EMBL/GenBank/DDBJ databases">
        <authorList>
            <person name="Kurt Z."/>
        </authorList>
    </citation>
    <scope>NUCLEOTIDE SEQUENCE</scope>
</reference>
<feature type="compositionally biased region" description="Polar residues" evidence="1">
    <location>
        <begin position="962"/>
        <end position="971"/>
    </location>
</feature>
<feature type="compositionally biased region" description="Polar residues" evidence="1">
    <location>
        <begin position="811"/>
        <end position="820"/>
    </location>
</feature>
<evidence type="ECO:0000259" key="2">
    <source>
        <dbReference type="SMART" id="SM01182"/>
    </source>
</evidence>
<proteinExistence type="predicted"/>